<dbReference type="AlphaFoldDB" id="A0A0G1UFF3"/>
<reference evidence="2 3" key="1">
    <citation type="journal article" date="2015" name="Nature">
        <title>rRNA introns, odd ribosomes, and small enigmatic genomes across a large radiation of phyla.</title>
        <authorList>
            <person name="Brown C.T."/>
            <person name="Hug L.A."/>
            <person name="Thomas B.C."/>
            <person name="Sharon I."/>
            <person name="Castelle C.J."/>
            <person name="Singh A."/>
            <person name="Wilkins M.J."/>
            <person name="Williams K.H."/>
            <person name="Banfield J.F."/>
        </authorList>
    </citation>
    <scope>NUCLEOTIDE SEQUENCE [LARGE SCALE GENOMIC DNA]</scope>
</reference>
<evidence type="ECO:0000313" key="3">
    <source>
        <dbReference type="Proteomes" id="UP000034607"/>
    </source>
</evidence>
<comment type="caution">
    <text evidence="2">The sequence shown here is derived from an EMBL/GenBank/DDBJ whole genome shotgun (WGS) entry which is preliminary data.</text>
</comment>
<evidence type="ECO:0000313" key="2">
    <source>
        <dbReference type="EMBL" id="KKU56445.1"/>
    </source>
</evidence>
<dbReference type="InterPro" id="IPR039568">
    <property type="entry name" value="Peptidase_MA-like_dom"/>
</dbReference>
<evidence type="ECO:0000259" key="1">
    <source>
        <dbReference type="Pfam" id="PF13485"/>
    </source>
</evidence>
<name>A0A0G1UFF3_9BACT</name>
<dbReference type="Proteomes" id="UP000034607">
    <property type="component" value="Unassembled WGS sequence"/>
</dbReference>
<proteinExistence type="predicted"/>
<organism evidence="2 3">
    <name type="scientific">Candidatus Amesbacteria bacterium GW2011_GWA2_47_11</name>
    <dbReference type="NCBI Taxonomy" id="1618357"/>
    <lineage>
        <taxon>Bacteria</taxon>
        <taxon>Candidatus Amesiibacteriota</taxon>
    </lineage>
</organism>
<dbReference type="Pfam" id="PF13485">
    <property type="entry name" value="Peptidase_MA_2"/>
    <property type="match status" value="1"/>
</dbReference>
<accession>A0A0G1UFF3</accession>
<sequence length="223" mass="25899">MDNFIFHHQNLTSYDSRLVINAFNKAKSKVSMFFGTPPPDTEIIIARDFDHMCELIGKKRPVWGVTTNKDGKIYLSDPLSWKKEITGHTLEDLKSSLAHQLVHLHFQRNSISLPIWFEEGIAVFVGRDSGIKNREKDFKNLTRQHKIPNLQKNPSTFSSHPIPALAYLTSYKFICFLIAKSGKEKLVNFINSFSKYKNFDEALSSFWRFKSKSYWNTFEKSII</sequence>
<gene>
    <name evidence="2" type="ORF">UX78_C0008G0009</name>
</gene>
<feature type="domain" description="Peptidase MA-like" evidence="1">
    <location>
        <begin position="96"/>
        <end position="213"/>
    </location>
</feature>
<dbReference type="EMBL" id="LCNM01000008">
    <property type="protein sequence ID" value="KKU56445.1"/>
    <property type="molecule type" value="Genomic_DNA"/>
</dbReference>
<protein>
    <recommendedName>
        <fullName evidence="1">Peptidase MA-like domain-containing protein</fullName>
    </recommendedName>
</protein>